<keyword evidence="4" id="KW-1185">Reference proteome</keyword>
<organism evidence="3 4">
    <name type="scientific">Apiospora arundinis</name>
    <dbReference type="NCBI Taxonomy" id="335852"/>
    <lineage>
        <taxon>Eukaryota</taxon>
        <taxon>Fungi</taxon>
        <taxon>Dikarya</taxon>
        <taxon>Ascomycota</taxon>
        <taxon>Pezizomycotina</taxon>
        <taxon>Sordariomycetes</taxon>
        <taxon>Xylariomycetidae</taxon>
        <taxon>Amphisphaeriales</taxon>
        <taxon>Apiosporaceae</taxon>
        <taxon>Apiospora</taxon>
    </lineage>
</organism>
<dbReference type="EMBL" id="JAPCWZ010000003">
    <property type="protein sequence ID" value="KAK8874923.1"/>
    <property type="molecule type" value="Genomic_DNA"/>
</dbReference>
<feature type="compositionally biased region" description="Low complexity" evidence="1">
    <location>
        <begin position="47"/>
        <end position="56"/>
    </location>
</feature>
<proteinExistence type="predicted"/>
<sequence>MSANNNNYRFGLFCVRLLFVTSLVVAPISASPLPSSAGLENRSPIPTTQEETTTTAKRTTVSGHGVLLGDGTISGGVGEIVTASGGLQTADEISSESIIVNGKPLELSGGGLTVIDGQDGSSVDGVKKNPDGSTTVDISGSDVTRGGVAIEFWRRWRLLTTADPVKLKKKRTREKEREEKKLQREPDVELEKLPLL</sequence>
<keyword evidence="2" id="KW-0732">Signal</keyword>
<protein>
    <submittedName>
        <fullName evidence="3">Uncharacterized protein</fullName>
    </submittedName>
</protein>
<feature type="region of interest" description="Disordered" evidence="1">
    <location>
        <begin position="34"/>
        <end position="56"/>
    </location>
</feature>
<feature type="compositionally biased region" description="Basic and acidic residues" evidence="1">
    <location>
        <begin position="173"/>
        <end position="196"/>
    </location>
</feature>
<reference evidence="3 4" key="1">
    <citation type="journal article" date="2024" name="IMA Fungus">
        <title>Apiospora arundinis, a panoply of carbohydrate-active enzymes and secondary metabolites.</title>
        <authorList>
            <person name="Sorensen T."/>
            <person name="Petersen C."/>
            <person name="Muurmann A.T."/>
            <person name="Christiansen J.V."/>
            <person name="Brundto M.L."/>
            <person name="Overgaard C.K."/>
            <person name="Boysen A.T."/>
            <person name="Wollenberg R.D."/>
            <person name="Larsen T.O."/>
            <person name="Sorensen J.L."/>
            <person name="Nielsen K.L."/>
            <person name="Sondergaard T.E."/>
        </authorList>
    </citation>
    <scope>NUCLEOTIDE SEQUENCE [LARGE SCALE GENOMIC DNA]</scope>
    <source>
        <strain evidence="3 4">AAU 773</strain>
    </source>
</reference>
<accession>A0ABR2JBF8</accession>
<feature type="region of interest" description="Disordered" evidence="1">
    <location>
        <begin position="168"/>
        <end position="196"/>
    </location>
</feature>
<comment type="caution">
    <text evidence="3">The sequence shown here is derived from an EMBL/GenBank/DDBJ whole genome shotgun (WGS) entry which is preliminary data.</text>
</comment>
<evidence type="ECO:0000256" key="1">
    <source>
        <dbReference type="SAM" id="MobiDB-lite"/>
    </source>
</evidence>
<evidence type="ECO:0000256" key="2">
    <source>
        <dbReference type="SAM" id="SignalP"/>
    </source>
</evidence>
<feature type="region of interest" description="Disordered" evidence="1">
    <location>
        <begin position="118"/>
        <end position="140"/>
    </location>
</feature>
<evidence type="ECO:0000313" key="4">
    <source>
        <dbReference type="Proteomes" id="UP001390339"/>
    </source>
</evidence>
<feature type="compositionally biased region" description="Polar residues" evidence="1">
    <location>
        <begin position="131"/>
        <end position="140"/>
    </location>
</feature>
<name>A0ABR2JBF8_9PEZI</name>
<evidence type="ECO:0000313" key="3">
    <source>
        <dbReference type="EMBL" id="KAK8874923.1"/>
    </source>
</evidence>
<feature type="signal peptide" evidence="2">
    <location>
        <begin position="1"/>
        <end position="30"/>
    </location>
</feature>
<dbReference type="Proteomes" id="UP001390339">
    <property type="component" value="Unassembled WGS sequence"/>
</dbReference>
<feature type="chain" id="PRO_5045324156" evidence="2">
    <location>
        <begin position="31"/>
        <end position="196"/>
    </location>
</feature>
<gene>
    <name evidence="3" type="ORF">PGQ11_005437</name>
</gene>